<comment type="caution">
    <text evidence="5">The sequence shown here is derived from an EMBL/GenBank/DDBJ whole genome shotgun (WGS) entry which is preliminary data.</text>
</comment>
<dbReference type="InterPro" id="IPR001119">
    <property type="entry name" value="SLH_dom"/>
</dbReference>
<proteinExistence type="predicted"/>
<dbReference type="PANTHER" id="PTHR46066">
    <property type="entry name" value="CHITINASE DOMAIN-CONTAINING PROTEIN 1 FAMILY MEMBER"/>
    <property type="match status" value="1"/>
</dbReference>
<feature type="transmembrane region" description="Helical" evidence="2">
    <location>
        <begin position="7"/>
        <end position="26"/>
    </location>
</feature>
<sequence>MRYYIRTVYAVLIMSLIFSMSIHTAAVKGIDRMIVMGYATKDYPEDYASIQSINSNRGRFDMVSSFSYLISKDGLAGEDHAEIIKVSQNSGAKPLMVIHNYSHGFSSKLAEEVLALPENRKKLIDAIMEKMKLGFEGVNIDIEGIPYSLRDEYNDFLEELKDRFDGKYILTAAIPAKTFDNTDGWSGGFDYSKIGKTVDYVMIMAYDEHWPGGLPGPIASIGWVEEVVEYAVDNIDPDKILLGLAAYGYDWSEVGTSVINQKDADRLTNLPGAKVKFDSRAKEVNIEYYKDGYKHTVWLEDEHSIGHKIDLVKKYGLAGVGIWKLGDEDSKFWDVLMGDETYNYIAFNDVIGHWAEDEIISLKSKDIINGYEDGGFHPNYTVTRAEFSKMLSTALNLNNQDTSFRDTSSHWARGYIGALQSRGIITGYPDRSFRPDSKITREEMAAILAKSINLNPESGNTFNDTGGSWAEGYINAAYKAGLIKGYSDGNFKPYSYATRAEAASMINNLLKIIEGD</sequence>
<dbReference type="Proteomes" id="UP000322976">
    <property type="component" value="Unassembled WGS sequence"/>
</dbReference>
<dbReference type="EMBL" id="VTPS01000018">
    <property type="protein sequence ID" value="TZE81096.1"/>
    <property type="molecule type" value="Genomic_DNA"/>
</dbReference>
<dbReference type="InterPro" id="IPR011583">
    <property type="entry name" value="Chitinase_II/V-like_cat"/>
</dbReference>
<protein>
    <recommendedName>
        <fullName evidence="7">Glycoside hydrolase</fullName>
    </recommendedName>
</protein>
<dbReference type="InterPro" id="IPR001223">
    <property type="entry name" value="Glyco_hydro18_cat"/>
</dbReference>
<reference evidence="5 6" key="1">
    <citation type="submission" date="2019-08" db="EMBL/GenBank/DDBJ databases">
        <title>Calorimonas adulescens gen. nov., sp. nov., an anaerobic thermophilic bacterium from Sakhalin hot spring.</title>
        <authorList>
            <person name="Khomyakova M.A."/>
            <person name="Merkel A.Y."/>
            <person name="Novikov A."/>
            <person name="Bonch-Osmolovskaya E.A."/>
            <person name="Slobodkin A.I."/>
        </authorList>
    </citation>
    <scope>NUCLEOTIDE SEQUENCE [LARGE SCALE GENOMIC DNA]</scope>
    <source>
        <strain evidence="5 6">A05MB</strain>
    </source>
</reference>
<name>A0A5D8QBD5_9THEO</name>
<dbReference type="PROSITE" id="PS51910">
    <property type="entry name" value="GH18_2"/>
    <property type="match status" value="1"/>
</dbReference>
<evidence type="ECO:0000259" key="4">
    <source>
        <dbReference type="PROSITE" id="PS51910"/>
    </source>
</evidence>
<dbReference type="InterPro" id="IPR017853">
    <property type="entry name" value="GH"/>
</dbReference>
<feature type="domain" description="GH18" evidence="4">
    <location>
        <begin position="33"/>
        <end position="343"/>
    </location>
</feature>
<keyword evidence="2" id="KW-0812">Transmembrane</keyword>
<keyword evidence="2" id="KW-0472">Membrane</keyword>
<organism evidence="5 6">
    <name type="scientific">Calorimonas adulescens</name>
    <dbReference type="NCBI Taxonomy" id="2606906"/>
    <lineage>
        <taxon>Bacteria</taxon>
        <taxon>Bacillati</taxon>
        <taxon>Bacillota</taxon>
        <taxon>Clostridia</taxon>
        <taxon>Thermoanaerobacterales</taxon>
        <taxon>Thermoanaerobacteraceae</taxon>
        <taxon>Calorimonas</taxon>
    </lineage>
</organism>
<dbReference type="SMART" id="SM00636">
    <property type="entry name" value="Glyco_18"/>
    <property type="match status" value="1"/>
</dbReference>
<feature type="domain" description="SLH" evidence="3">
    <location>
        <begin position="463"/>
        <end position="516"/>
    </location>
</feature>
<evidence type="ECO:0000313" key="6">
    <source>
        <dbReference type="Proteomes" id="UP000322976"/>
    </source>
</evidence>
<dbReference type="PANTHER" id="PTHR46066:SF2">
    <property type="entry name" value="CHITINASE DOMAIN-CONTAINING PROTEIN 1"/>
    <property type="match status" value="1"/>
</dbReference>
<feature type="domain" description="SLH" evidence="3">
    <location>
        <begin position="342"/>
        <end position="398"/>
    </location>
</feature>
<dbReference type="RefSeq" id="WP_149545964.1">
    <property type="nucleotide sequence ID" value="NZ_VTPS01000018.1"/>
</dbReference>
<dbReference type="AlphaFoldDB" id="A0A5D8QBD5"/>
<keyword evidence="2" id="KW-1133">Transmembrane helix</keyword>
<dbReference type="Gene3D" id="3.10.50.10">
    <property type="match status" value="1"/>
</dbReference>
<dbReference type="Pfam" id="PF00395">
    <property type="entry name" value="SLH"/>
    <property type="match status" value="3"/>
</dbReference>
<dbReference type="PROSITE" id="PS51272">
    <property type="entry name" value="SLH"/>
    <property type="match status" value="3"/>
</dbReference>
<dbReference type="Gene3D" id="3.20.20.80">
    <property type="entry name" value="Glycosidases"/>
    <property type="match status" value="1"/>
</dbReference>
<evidence type="ECO:0000259" key="3">
    <source>
        <dbReference type="PROSITE" id="PS51272"/>
    </source>
</evidence>
<accession>A0A5D8QBD5</accession>
<evidence type="ECO:0000313" key="5">
    <source>
        <dbReference type="EMBL" id="TZE81096.1"/>
    </source>
</evidence>
<dbReference type="Pfam" id="PF00704">
    <property type="entry name" value="Glyco_hydro_18"/>
    <property type="match status" value="1"/>
</dbReference>
<evidence type="ECO:0000256" key="2">
    <source>
        <dbReference type="SAM" id="Phobius"/>
    </source>
</evidence>
<gene>
    <name evidence="5" type="ORF">FWJ32_10780</name>
</gene>
<feature type="domain" description="SLH" evidence="3">
    <location>
        <begin position="399"/>
        <end position="462"/>
    </location>
</feature>
<dbReference type="SUPFAM" id="SSF51445">
    <property type="entry name" value="(Trans)glycosidases"/>
    <property type="match status" value="1"/>
</dbReference>
<evidence type="ECO:0008006" key="7">
    <source>
        <dbReference type="Google" id="ProtNLM"/>
    </source>
</evidence>
<dbReference type="GO" id="GO:0005975">
    <property type="term" value="P:carbohydrate metabolic process"/>
    <property type="evidence" value="ECO:0007669"/>
    <property type="project" value="InterPro"/>
</dbReference>
<evidence type="ECO:0000256" key="1">
    <source>
        <dbReference type="ARBA" id="ARBA00022737"/>
    </source>
</evidence>
<dbReference type="GO" id="GO:0008061">
    <property type="term" value="F:chitin binding"/>
    <property type="evidence" value="ECO:0007669"/>
    <property type="project" value="InterPro"/>
</dbReference>
<keyword evidence="1" id="KW-0677">Repeat</keyword>
<dbReference type="InterPro" id="IPR029070">
    <property type="entry name" value="Chitinase_insertion_sf"/>
</dbReference>
<keyword evidence="6" id="KW-1185">Reference proteome</keyword>